<dbReference type="AlphaFoldDB" id="A0A0J6YBL5"/>
<evidence type="ECO:0000313" key="2">
    <source>
        <dbReference type="Proteomes" id="UP000054565"/>
    </source>
</evidence>
<dbReference type="STRING" id="404692.A0A0J6YBL5"/>
<accession>A0A0J6YBL5</accession>
<organism evidence="1 2">
    <name type="scientific">Coccidioides immitis RMSCC 2394</name>
    <dbReference type="NCBI Taxonomy" id="404692"/>
    <lineage>
        <taxon>Eukaryota</taxon>
        <taxon>Fungi</taxon>
        <taxon>Dikarya</taxon>
        <taxon>Ascomycota</taxon>
        <taxon>Pezizomycotina</taxon>
        <taxon>Eurotiomycetes</taxon>
        <taxon>Eurotiomycetidae</taxon>
        <taxon>Onygenales</taxon>
        <taxon>Onygenaceae</taxon>
        <taxon>Coccidioides</taxon>
    </lineage>
</organism>
<protein>
    <submittedName>
        <fullName evidence="1">Uncharacterized protein</fullName>
    </submittedName>
</protein>
<sequence>MASHLSYGNAPLDPMIWTSAFGGQYSQFFNQPYPNTGWRDRSLSREEQSELMAHLVDELPDVSYLVNESATFYNALT</sequence>
<dbReference type="Proteomes" id="UP000054565">
    <property type="component" value="Unassembled WGS sequence"/>
</dbReference>
<dbReference type="EMBL" id="DS028094">
    <property type="protein sequence ID" value="KMP04193.1"/>
    <property type="molecule type" value="Genomic_DNA"/>
</dbReference>
<proteinExistence type="predicted"/>
<evidence type="ECO:0000313" key="1">
    <source>
        <dbReference type="EMBL" id="KMP04193.1"/>
    </source>
</evidence>
<gene>
    <name evidence="1" type="ORF">CIRG_03884</name>
</gene>
<name>A0A0J6YBL5_COCIT</name>
<reference evidence="2" key="1">
    <citation type="journal article" date="2010" name="Genome Res.">
        <title>Population genomic sequencing of Coccidioides fungi reveals recent hybridization and transposon control.</title>
        <authorList>
            <person name="Neafsey D.E."/>
            <person name="Barker B.M."/>
            <person name="Sharpton T.J."/>
            <person name="Stajich J.E."/>
            <person name="Park D.J."/>
            <person name="Whiston E."/>
            <person name="Hung C.-Y."/>
            <person name="McMahan C."/>
            <person name="White J."/>
            <person name="Sykes S."/>
            <person name="Heiman D."/>
            <person name="Young S."/>
            <person name="Zeng Q."/>
            <person name="Abouelleil A."/>
            <person name="Aftuck L."/>
            <person name="Bessette D."/>
            <person name="Brown A."/>
            <person name="FitzGerald M."/>
            <person name="Lui A."/>
            <person name="Macdonald J.P."/>
            <person name="Priest M."/>
            <person name="Orbach M.J."/>
            <person name="Galgiani J.N."/>
            <person name="Kirkland T.N."/>
            <person name="Cole G.T."/>
            <person name="Birren B.W."/>
            <person name="Henn M.R."/>
            <person name="Taylor J.W."/>
            <person name="Rounsley S.D."/>
        </authorList>
    </citation>
    <scope>NUCLEOTIDE SEQUENCE [LARGE SCALE GENOMIC DNA]</scope>
    <source>
        <strain evidence="2">RMSCC 2394</strain>
    </source>
</reference>